<dbReference type="Gene3D" id="3.50.50.60">
    <property type="entry name" value="FAD/NAD(P)-binding domain"/>
    <property type="match status" value="2"/>
</dbReference>
<comment type="similarity">
    <text evidence="1 4">Belongs to the class-II pyridine nucleotide-disulfide oxidoreductase family.</text>
</comment>
<dbReference type="PRINTS" id="PR00368">
    <property type="entry name" value="FADPNR"/>
</dbReference>
<evidence type="ECO:0000313" key="6">
    <source>
        <dbReference type="EMBL" id="CAG8497058.1"/>
    </source>
</evidence>
<keyword evidence="2 4" id="KW-0285">Flavoprotein</keyword>
<name>A0A9N8ZII0_9GLOM</name>
<evidence type="ECO:0000256" key="1">
    <source>
        <dbReference type="ARBA" id="ARBA00009333"/>
    </source>
</evidence>
<organism evidence="6 7">
    <name type="scientific">Ambispora leptoticha</name>
    <dbReference type="NCBI Taxonomy" id="144679"/>
    <lineage>
        <taxon>Eukaryota</taxon>
        <taxon>Fungi</taxon>
        <taxon>Fungi incertae sedis</taxon>
        <taxon>Mucoromycota</taxon>
        <taxon>Glomeromycotina</taxon>
        <taxon>Glomeromycetes</taxon>
        <taxon>Archaeosporales</taxon>
        <taxon>Ambisporaceae</taxon>
        <taxon>Ambispora</taxon>
    </lineage>
</organism>
<dbReference type="InterPro" id="IPR023753">
    <property type="entry name" value="FAD/NAD-binding_dom"/>
</dbReference>
<dbReference type="GO" id="GO:0004791">
    <property type="term" value="F:thioredoxin-disulfide reductase (NADPH) activity"/>
    <property type="evidence" value="ECO:0007669"/>
    <property type="project" value="UniProtKB-UniRule"/>
</dbReference>
<keyword evidence="3 4" id="KW-0560">Oxidoreductase</keyword>
<dbReference type="EMBL" id="CAJVPS010000595">
    <property type="protein sequence ID" value="CAG8497058.1"/>
    <property type="molecule type" value="Genomic_DNA"/>
</dbReference>
<dbReference type="InterPro" id="IPR050097">
    <property type="entry name" value="Ferredoxin-NADP_redctase_2"/>
</dbReference>
<dbReference type="Pfam" id="PF07992">
    <property type="entry name" value="Pyr_redox_2"/>
    <property type="match status" value="1"/>
</dbReference>
<reference evidence="6" key="1">
    <citation type="submission" date="2021-06" db="EMBL/GenBank/DDBJ databases">
        <authorList>
            <person name="Kallberg Y."/>
            <person name="Tangrot J."/>
            <person name="Rosling A."/>
        </authorList>
    </citation>
    <scope>NUCLEOTIDE SEQUENCE</scope>
    <source>
        <strain evidence="6">FL130A</strain>
    </source>
</reference>
<evidence type="ECO:0000256" key="4">
    <source>
        <dbReference type="RuleBase" id="RU003880"/>
    </source>
</evidence>
<dbReference type="SUPFAM" id="SSF51905">
    <property type="entry name" value="FAD/NAD(P)-binding domain"/>
    <property type="match status" value="1"/>
</dbReference>
<dbReference type="Proteomes" id="UP000789508">
    <property type="component" value="Unassembled WGS sequence"/>
</dbReference>
<accession>A0A9N8ZII0</accession>
<evidence type="ECO:0000256" key="3">
    <source>
        <dbReference type="ARBA" id="ARBA00023002"/>
    </source>
</evidence>
<dbReference type="PRINTS" id="PR00469">
    <property type="entry name" value="PNDRDTASEII"/>
</dbReference>
<evidence type="ECO:0000256" key="2">
    <source>
        <dbReference type="ARBA" id="ARBA00022630"/>
    </source>
</evidence>
<dbReference type="AlphaFoldDB" id="A0A9N8ZII0"/>
<keyword evidence="4" id="KW-0676">Redox-active center</keyword>
<dbReference type="OrthoDB" id="7777654at2759"/>
<proteinExistence type="inferred from homology"/>
<comment type="catalytic activity">
    <reaction evidence="4">
        <text>[thioredoxin]-dithiol + NADP(+) = [thioredoxin]-disulfide + NADPH + H(+)</text>
        <dbReference type="Rhea" id="RHEA:20345"/>
        <dbReference type="Rhea" id="RHEA-COMP:10698"/>
        <dbReference type="Rhea" id="RHEA-COMP:10700"/>
        <dbReference type="ChEBI" id="CHEBI:15378"/>
        <dbReference type="ChEBI" id="CHEBI:29950"/>
        <dbReference type="ChEBI" id="CHEBI:50058"/>
        <dbReference type="ChEBI" id="CHEBI:57783"/>
        <dbReference type="ChEBI" id="CHEBI:58349"/>
        <dbReference type="EC" id="1.8.1.9"/>
    </reaction>
</comment>
<dbReference type="GO" id="GO:0019430">
    <property type="term" value="P:removal of superoxide radicals"/>
    <property type="evidence" value="ECO:0007669"/>
    <property type="project" value="UniProtKB-UniRule"/>
</dbReference>
<comment type="subunit">
    <text evidence="4">Homodimer.</text>
</comment>
<comment type="cofactor">
    <cofactor evidence="4">
        <name>FAD</name>
        <dbReference type="ChEBI" id="CHEBI:57692"/>
    </cofactor>
</comment>
<protein>
    <recommendedName>
        <fullName evidence="4">Thioredoxin reductase</fullName>
        <ecNumber evidence="4">1.8.1.9</ecNumber>
    </recommendedName>
</protein>
<dbReference type="NCBIfam" id="TIGR01292">
    <property type="entry name" value="TRX_reduct"/>
    <property type="match status" value="1"/>
</dbReference>
<evidence type="ECO:0000313" key="7">
    <source>
        <dbReference type="Proteomes" id="UP000789508"/>
    </source>
</evidence>
<dbReference type="InterPro" id="IPR005982">
    <property type="entry name" value="Thioredox_Rdtase"/>
</dbReference>
<dbReference type="InterPro" id="IPR036188">
    <property type="entry name" value="FAD/NAD-bd_sf"/>
</dbReference>
<comment type="caution">
    <text evidence="6">The sequence shown here is derived from an EMBL/GenBank/DDBJ whole genome shotgun (WGS) entry which is preliminary data.</text>
</comment>
<dbReference type="PANTHER" id="PTHR48105">
    <property type="entry name" value="THIOREDOXIN REDUCTASE 1-RELATED-RELATED"/>
    <property type="match status" value="1"/>
</dbReference>
<feature type="domain" description="FAD/NAD(P)-binding" evidence="5">
    <location>
        <begin position="5"/>
        <end position="295"/>
    </location>
</feature>
<dbReference type="GO" id="GO:0005737">
    <property type="term" value="C:cytoplasm"/>
    <property type="evidence" value="ECO:0007669"/>
    <property type="project" value="InterPro"/>
</dbReference>
<evidence type="ECO:0000259" key="5">
    <source>
        <dbReference type="Pfam" id="PF07992"/>
    </source>
</evidence>
<dbReference type="EC" id="1.8.1.9" evidence="4"/>
<keyword evidence="7" id="KW-1185">Reference proteome</keyword>
<keyword evidence="4" id="KW-0274">FAD</keyword>
<sequence length="309" mass="34106">MFYEYDLIIIGAGPAGLTAAIYARRALLKTLILEKTLPGGKLNKTEDVDNYPGFTSIKGPELATKMTEHAKYYEIDWEQGEVTKVEKKNKRFIVKTNEANIFNSKAIIIASGAIENKLKIKGEEELTNLGVSYCAICDGFLFREKVVVVVGGGYSALETVLYMSNIASKVYLVHRRTDFRAGKEIVEKVKNNSKIVIFSNSILDEIVGNQKVEKVIISNLISNEISELSTDAVFPCIGLSPLSNFTHELGICDQQNYIFIRDDCSTLVPGLFAAGDVARNNENKIKQIVTATAEGAIAAQSVIKYLENF</sequence>
<gene>
    <name evidence="6" type="ORF">ALEPTO_LOCUS3286</name>
</gene>